<evidence type="ECO:0000256" key="4">
    <source>
        <dbReference type="ARBA" id="ARBA00022475"/>
    </source>
</evidence>
<name>A0A1J5QPI3_9ZZZZ</name>
<feature type="transmembrane region" description="Helical" evidence="8">
    <location>
        <begin position="66"/>
        <end position="88"/>
    </location>
</feature>
<evidence type="ECO:0000256" key="1">
    <source>
        <dbReference type="ARBA" id="ARBA00004651"/>
    </source>
</evidence>
<gene>
    <name evidence="10" type="primary">ybhS_9</name>
    <name evidence="10" type="ORF">GALL_363870</name>
</gene>
<sequence length="261" mass="27968">MTDGAAVAVIVDGVDANTARLVEGYVQGVWQNWLQLQADQAGVALRQPVQLQQRVWYNPALRSRDFLVPGLVAVIMTLIGALLTALVVSREWERGTMEALMATPVTISEILLGKLLPYFALGIGGMLLSVGMAVGLFRVPLHGSLALLVGCSALFLLAALGMGLVISTLARSQFVSAQVAVIATFLPAFILSGFIFDIGSMPAPVRLLTHLVAARYYVAILHTLFLAGDVWPVVRDNAAALALMAALFFALAWARSRKRLD</sequence>
<comment type="subcellular location">
    <subcellularLocation>
        <location evidence="1">Cell membrane</location>
        <topology evidence="1">Multi-pass membrane protein</topology>
    </subcellularLocation>
</comment>
<evidence type="ECO:0000256" key="8">
    <source>
        <dbReference type="SAM" id="Phobius"/>
    </source>
</evidence>
<accession>A0A1J5QPI3</accession>
<organism evidence="10">
    <name type="scientific">mine drainage metagenome</name>
    <dbReference type="NCBI Taxonomy" id="410659"/>
    <lineage>
        <taxon>unclassified sequences</taxon>
        <taxon>metagenomes</taxon>
        <taxon>ecological metagenomes</taxon>
    </lineage>
</organism>
<evidence type="ECO:0000256" key="3">
    <source>
        <dbReference type="ARBA" id="ARBA00022448"/>
    </source>
</evidence>
<dbReference type="InterPro" id="IPR051449">
    <property type="entry name" value="ABC-2_transporter_component"/>
</dbReference>
<comment type="similarity">
    <text evidence="2">Belongs to the ABC-2 integral membrane protein family.</text>
</comment>
<dbReference type="PANTHER" id="PTHR30294:SF29">
    <property type="entry name" value="MULTIDRUG ABC TRANSPORTER PERMEASE YBHS-RELATED"/>
    <property type="match status" value="1"/>
</dbReference>
<dbReference type="AlphaFoldDB" id="A0A1J5QPI3"/>
<keyword evidence="6 8" id="KW-1133">Transmembrane helix</keyword>
<dbReference type="EMBL" id="MLJW01000874">
    <property type="protein sequence ID" value="OIQ81844.1"/>
    <property type="molecule type" value="Genomic_DNA"/>
</dbReference>
<dbReference type="PROSITE" id="PS51012">
    <property type="entry name" value="ABC_TM2"/>
    <property type="match status" value="1"/>
</dbReference>
<feature type="transmembrane region" description="Helical" evidence="8">
    <location>
        <begin position="115"/>
        <end position="137"/>
    </location>
</feature>
<feature type="transmembrane region" description="Helical" evidence="8">
    <location>
        <begin position="238"/>
        <end position="254"/>
    </location>
</feature>
<evidence type="ECO:0000256" key="5">
    <source>
        <dbReference type="ARBA" id="ARBA00022692"/>
    </source>
</evidence>
<keyword evidence="3" id="KW-0813">Transport</keyword>
<comment type="caution">
    <text evidence="10">The sequence shown here is derived from an EMBL/GenBank/DDBJ whole genome shotgun (WGS) entry which is preliminary data.</text>
</comment>
<dbReference type="GO" id="GO:0140359">
    <property type="term" value="F:ABC-type transporter activity"/>
    <property type="evidence" value="ECO:0007669"/>
    <property type="project" value="InterPro"/>
</dbReference>
<evidence type="ECO:0000256" key="2">
    <source>
        <dbReference type="ARBA" id="ARBA00007783"/>
    </source>
</evidence>
<dbReference type="GO" id="GO:0005886">
    <property type="term" value="C:plasma membrane"/>
    <property type="evidence" value="ECO:0007669"/>
    <property type="project" value="UniProtKB-SubCell"/>
</dbReference>
<feature type="transmembrane region" description="Helical" evidence="8">
    <location>
        <begin position="207"/>
        <end position="226"/>
    </location>
</feature>
<feature type="transmembrane region" description="Helical" evidence="8">
    <location>
        <begin position="144"/>
        <end position="169"/>
    </location>
</feature>
<feature type="domain" description="ABC transmembrane type-2" evidence="9">
    <location>
        <begin position="23"/>
        <end position="259"/>
    </location>
</feature>
<keyword evidence="4" id="KW-1003">Cell membrane</keyword>
<evidence type="ECO:0000256" key="6">
    <source>
        <dbReference type="ARBA" id="ARBA00022989"/>
    </source>
</evidence>
<protein>
    <submittedName>
        <fullName evidence="10">Inner membrane transport permease YbhS</fullName>
    </submittedName>
</protein>
<feature type="transmembrane region" description="Helical" evidence="8">
    <location>
        <begin position="175"/>
        <end position="195"/>
    </location>
</feature>
<dbReference type="InterPro" id="IPR047817">
    <property type="entry name" value="ABC2_TM_bact-type"/>
</dbReference>
<evidence type="ECO:0000259" key="9">
    <source>
        <dbReference type="PROSITE" id="PS51012"/>
    </source>
</evidence>
<dbReference type="Pfam" id="PF12698">
    <property type="entry name" value="ABC2_membrane_3"/>
    <property type="match status" value="1"/>
</dbReference>
<proteinExistence type="inferred from homology"/>
<dbReference type="InterPro" id="IPR013525">
    <property type="entry name" value="ABC2_TM"/>
</dbReference>
<keyword evidence="7 8" id="KW-0472">Membrane</keyword>
<evidence type="ECO:0000256" key="7">
    <source>
        <dbReference type="ARBA" id="ARBA00023136"/>
    </source>
</evidence>
<keyword evidence="5 8" id="KW-0812">Transmembrane</keyword>
<reference evidence="10" key="1">
    <citation type="submission" date="2016-10" db="EMBL/GenBank/DDBJ databases">
        <title>Sequence of Gallionella enrichment culture.</title>
        <authorList>
            <person name="Poehlein A."/>
            <person name="Muehling M."/>
            <person name="Daniel R."/>
        </authorList>
    </citation>
    <scope>NUCLEOTIDE SEQUENCE</scope>
</reference>
<evidence type="ECO:0000313" key="10">
    <source>
        <dbReference type="EMBL" id="OIQ81844.1"/>
    </source>
</evidence>
<dbReference type="PANTHER" id="PTHR30294">
    <property type="entry name" value="MEMBRANE COMPONENT OF ABC TRANSPORTER YHHJ-RELATED"/>
    <property type="match status" value="1"/>
</dbReference>